<feature type="transmembrane region" description="Helical" evidence="1">
    <location>
        <begin position="7"/>
        <end position="24"/>
    </location>
</feature>
<keyword evidence="1" id="KW-0812">Transmembrane</keyword>
<evidence type="ECO:0008006" key="4">
    <source>
        <dbReference type="Google" id="ProtNLM"/>
    </source>
</evidence>
<evidence type="ECO:0000313" key="3">
    <source>
        <dbReference type="Proteomes" id="UP001208567"/>
    </source>
</evidence>
<keyword evidence="1" id="KW-1133">Transmembrane helix</keyword>
<comment type="caution">
    <text evidence="2">The sequence shown here is derived from an EMBL/GenBank/DDBJ whole genome shotgun (WGS) entry which is preliminary data.</text>
</comment>
<dbReference type="SUPFAM" id="SSF69304">
    <property type="entry name" value="Tricorn protease N-terminal domain"/>
    <property type="match status" value="1"/>
</dbReference>
<evidence type="ECO:0000313" key="2">
    <source>
        <dbReference type="EMBL" id="GLC29072.1"/>
    </source>
</evidence>
<reference evidence="2 3" key="1">
    <citation type="journal article" date="2024" name="Int. J. Syst. Evol. Microbiol.">
        <title>Clostridium omnivorum sp. nov., isolated from anoxic soil under the treatment of reductive soil disinfestation.</title>
        <authorList>
            <person name="Ueki A."/>
            <person name="Tonouchi A."/>
            <person name="Kaku N."/>
            <person name="Honma S."/>
            <person name="Ueki K."/>
        </authorList>
    </citation>
    <scope>NUCLEOTIDE SEQUENCE [LARGE SCALE GENOMIC DNA]</scope>
    <source>
        <strain evidence="2 3">E14</strain>
    </source>
</reference>
<sequence length="241" mass="27353">MKIAGKKIIIVIAIIIALLIPLIINKIDMSANSQILDNLSGQIYYTKRVDGVLILYKADANMKNEKLIYSNVGNGNYDNGDKNDNIIDFCYLPETGQIEFEAVYKGKFSILGIKEGETTPVYIKEPEEKKVLDDYRVVEMDTDYISCKNAKVEVYEKKGSIYMMSNGEEKCIKRFIGMYSDKFTGYRPVGLSPDGKYLVYNDFGKILGLIVGKKKQYIMDLETGKSTQYINSSLNIQWTTK</sequence>
<accession>A0ABQ5N1J9</accession>
<name>A0ABQ5N1J9_9CLOT</name>
<dbReference type="RefSeq" id="WP_264848352.1">
    <property type="nucleotide sequence ID" value="NZ_BRXR01000001.1"/>
</dbReference>
<keyword evidence="1" id="KW-0472">Membrane</keyword>
<dbReference type="Proteomes" id="UP001208567">
    <property type="component" value="Unassembled WGS sequence"/>
</dbReference>
<organism evidence="2 3">
    <name type="scientific">Clostridium omnivorum</name>
    <dbReference type="NCBI Taxonomy" id="1604902"/>
    <lineage>
        <taxon>Bacteria</taxon>
        <taxon>Bacillati</taxon>
        <taxon>Bacillota</taxon>
        <taxon>Clostridia</taxon>
        <taxon>Eubacteriales</taxon>
        <taxon>Clostridiaceae</taxon>
        <taxon>Clostridium</taxon>
    </lineage>
</organism>
<protein>
    <recommendedName>
        <fullName evidence="4">WD40 repeat domain-containing protein</fullName>
    </recommendedName>
</protein>
<dbReference type="EMBL" id="BRXR01000001">
    <property type="protein sequence ID" value="GLC29072.1"/>
    <property type="molecule type" value="Genomic_DNA"/>
</dbReference>
<evidence type="ECO:0000256" key="1">
    <source>
        <dbReference type="SAM" id="Phobius"/>
    </source>
</evidence>
<keyword evidence="3" id="KW-1185">Reference proteome</keyword>
<gene>
    <name evidence="2" type="ORF">bsdE14_04820</name>
</gene>
<proteinExistence type="predicted"/>